<dbReference type="AlphaFoldDB" id="A0A1G6U0I3"/>
<proteinExistence type="predicted"/>
<gene>
    <name evidence="1" type="ORF">SAMN05216323_11451</name>
</gene>
<dbReference type="EMBL" id="FMYP01000145">
    <property type="protein sequence ID" value="SDD34704.1"/>
    <property type="molecule type" value="Genomic_DNA"/>
</dbReference>
<sequence>MLQFLKMGKNLVVIASYYLLDLEMNTIP</sequence>
<dbReference type="Proteomes" id="UP000199452">
    <property type="component" value="Unassembled WGS sequence"/>
</dbReference>
<feature type="non-terminal residue" evidence="1">
    <location>
        <position position="28"/>
    </location>
</feature>
<evidence type="ECO:0000313" key="1">
    <source>
        <dbReference type="EMBL" id="SDD34704.1"/>
    </source>
</evidence>
<evidence type="ECO:0000313" key="2">
    <source>
        <dbReference type="Proteomes" id="UP000199452"/>
    </source>
</evidence>
<accession>A0A1G6U0I3</accession>
<name>A0A1G6U0I3_9BACT</name>
<organism evidence="1 2">
    <name type="scientific">Williamwhitmania taraxaci</name>
    <dbReference type="NCBI Taxonomy" id="1640674"/>
    <lineage>
        <taxon>Bacteria</taxon>
        <taxon>Pseudomonadati</taxon>
        <taxon>Bacteroidota</taxon>
        <taxon>Bacteroidia</taxon>
        <taxon>Bacteroidales</taxon>
        <taxon>Williamwhitmaniaceae</taxon>
        <taxon>Williamwhitmania</taxon>
    </lineage>
</organism>
<protein>
    <submittedName>
        <fullName evidence="1">Uncharacterized protein</fullName>
    </submittedName>
</protein>
<keyword evidence="2" id="KW-1185">Reference proteome</keyword>
<reference evidence="1 2" key="1">
    <citation type="submission" date="2016-09" db="EMBL/GenBank/DDBJ databases">
        <authorList>
            <person name="Capua I."/>
            <person name="De Benedictis P."/>
            <person name="Joannis T."/>
            <person name="Lombin L.H."/>
            <person name="Cattoli G."/>
        </authorList>
    </citation>
    <scope>NUCLEOTIDE SEQUENCE [LARGE SCALE GENOMIC DNA]</scope>
    <source>
        <strain evidence="1 2">A7P-90m</strain>
    </source>
</reference>